<dbReference type="Proteomes" id="UP000075578">
    <property type="component" value="Unassembled WGS sequence"/>
</dbReference>
<feature type="transmembrane region" description="Helical" evidence="1">
    <location>
        <begin position="34"/>
        <end position="54"/>
    </location>
</feature>
<feature type="transmembrane region" description="Helical" evidence="1">
    <location>
        <begin position="6"/>
        <end position="22"/>
    </location>
</feature>
<sequence>MYMPLLSLGLLFGILIVYQLLLMPYRSRPRILQLASRITTLLCLLLLFLLLAPLCRCLGLKVHPHYPMKLHLQLLWLFLDFLRMPLFAYTSLGVSGLWCLSLPQIHWSFGTLSLVFPLYSCHILFFQLG</sequence>
<protein>
    <submittedName>
        <fullName evidence="2">Uncharacterized protein</fullName>
    </submittedName>
</protein>
<gene>
    <name evidence="2" type="ORF">AMQ74_01667</name>
</gene>
<evidence type="ECO:0000313" key="3">
    <source>
        <dbReference type="Proteomes" id="UP000075578"/>
    </source>
</evidence>
<accession>A0A150IRN6</accession>
<organism evidence="2 3">
    <name type="scientific">Candidatus Methanofastidiosum methylothiophilum</name>
    <dbReference type="NCBI Taxonomy" id="1705564"/>
    <lineage>
        <taxon>Archaea</taxon>
        <taxon>Methanobacteriati</taxon>
        <taxon>Methanobacteriota</taxon>
        <taxon>Stenosarchaea group</taxon>
        <taxon>Candidatus Methanofastidiosia</taxon>
        <taxon>Candidatus Methanofastidiosales</taxon>
        <taxon>Candidatus Methanofastidiosaceae</taxon>
        <taxon>Candidatus Methanofastidiosum</taxon>
    </lineage>
</organism>
<dbReference type="EMBL" id="LNGD01000154">
    <property type="protein sequence ID" value="KYC47637.1"/>
    <property type="molecule type" value="Genomic_DNA"/>
</dbReference>
<evidence type="ECO:0000256" key="1">
    <source>
        <dbReference type="SAM" id="Phobius"/>
    </source>
</evidence>
<keyword evidence="1" id="KW-1133">Transmembrane helix</keyword>
<keyword evidence="1" id="KW-0812">Transmembrane</keyword>
<name>A0A150IRN6_9EURY</name>
<keyword evidence="1" id="KW-0472">Membrane</keyword>
<dbReference type="AlphaFoldDB" id="A0A150IRN6"/>
<proteinExistence type="predicted"/>
<feature type="transmembrane region" description="Helical" evidence="1">
    <location>
        <begin position="74"/>
        <end position="100"/>
    </location>
</feature>
<comment type="caution">
    <text evidence="2">The sequence shown here is derived from an EMBL/GenBank/DDBJ whole genome shotgun (WGS) entry which is preliminary data.</text>
</comment>
<feature type="transmembrane region" description="Helical" evidence="1">
    <location>
        <begin position="107"/>
        <end position="128"/>
    </location>
</feature>
<reference evidence="2 3" key="1">
    <citation type="journal article" date="2016" name="ISME J.">
        <title>Chasing the elusive Euryarchaeota class WSA2: genomes reveal a uniquely fastidious methyl-reducing methanogen.</title>
        <authorList>
            <person name="Nobu M.K."/>
            <person name="Narihiro T."/>
            <person name="Kuroda K."/>
            <person name="Mei R."/>
            <person name="Liu W.T."/>
        </authorList>
    </citation>
    <scope>NUCLEOTIDE SEQUENCE [LARGE SCALE GENOMIC DNA]</scope>
    <source>
        <strain evidence="2">U1lsi0528_Bin089</strain>
    </source>
</reference>
<evidence type="ECO:0000313" key="2">
    <source>
        <dbReference type="EMBL" id="KYC47637.1"/>
    </source>
</evidence>